<dbReference type="InterPro" id="IPR029146">
    <property type="entry name" value="Ten1_animal_plant"/>
</dbReference>
<gene>
    <name evidence="2" type="ORF">D0Y65_052340</name>
</gene>
<comment type="caution">
    <text evidence="2">The sequence shown here is derived from an EMBL/GenBank/DDBJ whole genome shotgun (WGS) entry which is preliminary data.</text>
</comment>
<dbReference type="InterPro" id="IPR012340">
    <property type="entry name" value="NA-bd_OB-fold"/>
</dbReference>
<accession>A0A445FKI3</accession>
<evidence type="ECO:0000313" key="1">
    <source>
        <dbReference type="EMBL" id="RZB49339.1"/>
    </source>
</evidence>
<dbReference type="AlphaFoldDB" id="A0A445FKI3"/>
<proteinExistence type="predicted"/>
<dbReference type="GO" id="GO:1990879">
    <property type="term" value="C:CST complex"/>
    <property type="evidence" value="ECO:0007669"/>
    <property type="project" value="InterPro"/>
</dbReference>
<protein>
    <submittedName>
        <fullName evidence="1">CST complex subunit TEN1 isoform A</fullName>
    </submittedName>
    <submittedName>
        <fullName evidence="2">CST complex subunit TEN1 isoform B</fullName>
    </submittedName>
</protein>
<dbReference type="PANTHER" id="PTHR33905:SF1">
    <property type="entry name" value="CST COMPLEX SUBUNIT TEN1"/>
    <property type="match status" value="1"/>
</dbReference>
<reference evidence="2 3" key="1">
    <citation type="submission" date="2018-09" db="EMBL/GenBank/DDBJ databases">
        <title>A high-quality reference genome of wild soybean provides a powerful tool to mine soybean genomes.</title>
        <authorList>
            <person name="Xie M."/>
            <person name="Chung C.Y.L."/>
            <person name="Li M.-W."/>
            <person name="Wong F.-L."/>
            <person name="Chan T.-F."/>
            <person name="Lam H.-M."/>
        </authorList>
    </citation>
    <scope>NUCLEOTIDE SEQUENCE [LARGE SCALE GENOMIC DNA]</scope>
    <source>
        <strain evidence="3">cv. W05</strain>
        <tissue evidence="2">Hypocotyl of etiolated seedlings</tissue>
    </source>
</reference>
<evidence type="ECO:0000313" key="2">
    <source>
        <dbReference type="EMBL" id="RZB49340.1"/>
    </source>
</evidence>
<dbReference type="GO" id="GO:0003697">
    <property type="term" value="F:single-stranded DNA binding"/>
    <property type="evidence" value="ECO:0007669"/>
    <property type="project" value="InterPro"/>
</dbReference>
<sequence length="192" mass="21253">MVLSTHQASNLPPDACHMSFQASSAVLSGLPHQPKYSSFLIDASSSLNHNQNYIIRKSGSFVWYQVMASLEIKSGALVSLQDLRPSSPFFKQGASLRITGKLHEYSIETGLATIIDGDDILKVSTKHLRDLTFQVGSVYQFIGELLIQPDNEGVLQARVGRNVDGIDLNLYHQSLLLLRQFQTNHLNNPATM</sequence>
<evidence type="ECO:0000313" key="3">
    <source>
        <dbReference type="Proteomes" id="UP000289340"/>
    </source>
</evidence>
<dbReference type="Gene3D" id="2.40.50.140">
    <property type="entry name" value="Nucleic acid-binding proteins"/>
    <property type="match status" value="1"/>
</dbReference>
<name>A0A445FKI3_GLYSO</name>
<dbReference type="GO" id="GO:0010521">
    <property type="term" value="F:telomerase inhibitor activity"/>
    <property type="evidence" value="ECO:0007669"/>
    <property type="project" value="TreeGrafter"/>
</dbReference>
<dbReference type="EMBL" id="QZWG01000019">
    <property type="protein sequence ID" value="RZB49340.1"/>
    <property type="molecule type" value="Genomic_DNA"/>
</dbReference>
<dbReference type="Pfam" id="PF15490">
    <property type="entry name" value="Ten1_2"/>
    <property type="match status" value="1"/>
</dbReference>
<dbReference type="GO" id="GO:0042162">
    <property type="term" value="F:telomeric DNA binding"/>
    <property type="evidence" value="ECO:0007669"/>
    <property type="project" value="TreeGrafter"/>
</dbReference>
<dbReference type="Proteomes" id="UP000289340">
    <property type="component" value="Chromosome 19"/>
</dbReference>
<dbReference type="PANTHER" id="PTHR33905">
    <property type="entry name" value="CST COMPLEX SUBUNIT TEN1"/>
    <property type="match status" value="1"/>
</dbReference>
<organism evidence="2 3">
    <name type="scientific">Glycine soja</name>
    <name type="common">Wild soybean</name>
    <dbReference type="NCBI Taxonomy" id="3848"/>
    <lineage>
        <taxon>Eukaryota</taxon>
        <taxon>Viridiplantae</taxon>
        <taxon>Streptophyta</taxon>
        <taxon>Embryophyta</taxon>
        <taxon>Tracheophyta</taxon>
        <taxon>Spermatophyta</taxon>
        <taxon>Magnoliopsida</taxon>
        <taxon>eudicotyledons</taxon>
        <taxon>Gunneridae</taxon>
        <taxon>Pentapetalae</taxon>
        <taxon>rosids</taxon>
        <taxon>fabids</taxon>
        <taxon>Fabales</taxon>
        <taxon>Fabaceae</taxon>
        <taxon>Papilionoideae</taxon>
        <taxon>50 kb inversion clade</taxon>
        <taxon>NPAAA clade</taxon>
        <taxon>indigoferoid/millettioid clade</taxon>
        <taxon>Phaseoleae</taxon>
        <taxon>Glycine</taxon>
        <taxon>Glycine subgen. Soja</taxon>
    </lineage>
</organism>
<dbReference type="EMBL" id="QZWG01000019">
    <property type="protein sequence ID" value="RZB49339.1"/>
    <property type="molecule type" value="Genomic_DNA"/>
</dbReference>
<dbReference type="GO" id="GO:0032211">
    <property type="term" value="P:negative regulation of telomere maintenance via telomerase"/>
    <property type="evidence" value="ECO:0007669"/>
    <property type="project" value="TreeGrafter"/>
</dbReference>
<keyword evidence="3" id="KW-1185">Reference proteome</keyword>
<dbReference type="FunFam" id="2.40.50.140:FF:000410">
    <property type="entry name" value="CST complex subunit TEN1"/>
    <property type="match status" value="1"/>
</dbReference>